<dbReference type="InterPro" id="IPR011990">
    <property type="entry name" value="TPR-like_helical_dom_sf"/>
</dbReference>
<keyword evidence="5" id="KW-0238">DNA-binding</keyword>
<dbReference type="PROSITE" id="PS00041">
    <property type="entry name" value="HTH_ARAC_FAMILY_1"/>
    <property type="match status" value="1"/>
</dbReference>
<gene>
    <name evidence="13" type="ORF">RQM65_00440</name>
</gene>
<keyword evidence="6" id="KW-0804">Transcription</keyword>
<dbReference type="SMART" id="SM00388">
    <property type="entry name" value="HisKA"/>
    <property type="match status" value="1"/>
</dbReference>
<dbReference type="InterPro" id="IPR009057">
    <property type="entry name" value="Homeodomain-like_sf"/>
</dbReference>
<comment type="catalytic activity">
    <reaction evidence="1">
        <text>ATP + protein L-histidine = ADP + protein N-phospho-L-histidine.</text>
        <dbReference type="EC" id="2.7.13.3"/>
    </reaction>
</comment>
<dbReference type="PROSITE" id="PS50109">
    <property type="entry name" value="HIS_KIN"/>
    <property type="match status" value="1"/>
</dbReference>
<dbReference type="Gene3D" id="1.10.10.60">
    <property type="entry name" value="Homeodomain-like"/>
    <property type="match status" value="1"/>
</dbReference>
<evidence type="ECO:0000313" key="13">
    <source>
        <dbReference type="EMBL" id="MDT7827130.1"/>
    </source>
</evidence>
<dbReference type="CDD" id="cd17574">
    <property type="entry name" value="REC_OmpR"/>
    <property type="match status" value="1"/>
</dbReference>
<dbReference type="InterPro" id="IPR003661">
    <property type="entry name" value="HisK_dim/P_dom"/>
</dbReference>
<dbReference type="Gene3D" id="3.30.565.10">
    <property type="entry name" value="Histidine kinase-like ATPase, C-terminal domain"/>
    <property type="match status" value="1"/>
</dbReference>
<dbReference type="RefSeq" id="WP_314011933.1">
    <property type="nucleotide sequence ID" value="NZ_JAVTTP010000001.1"/>
</dbReference>
<name>A0ABU3L0J6_9FLAO</name>
<keyword evidence="9" id="KW-0175">Coiled coil</keyword>
<dbReference type="PANTHER" id="PTHR43547:SF2">
    <property type="entry name" value="HYBRID SIGNAL TRANSDUCTION HISTIDINE KINASE C"/>
    <property type="match status" value="1"/>
</dbReference>
<accession>A0ABU3L0J6</accession>
<evidence type="ECO:0000256" key="8">
    <source>
        <dbReference type="PROSITE-ProRule" id="PRU00339"/>
    </source>
</evidence>
<sequence>MAKLLIILFLLVSVATWSQSKIDSLERKVDSETIDSSKVTILLALADEYRYDNPVRAEKYAIEALKSASAIHEKKYEVSSLNTLANILSDRASNDSAILYYQKALSITERIEFREGKSEALIGLGNTHSRKGNLNKSEQYLKQNIDFAKEIEDFEGIASSYNNLGNIFNERGEYKRAMKAYTEAAKLNTQIGNEKNAGINMANIGLIHQKLGNSDDAIAYYTKSDSLFKKFDFLPGRAFVLKGMGNVFRNQGKPEAALEQYQKALGSYGKLGGIREMSQVYQNIGNIYSDKKQSALAVKNYHRSLVLANKISDSITIAMASQSLGQEFLYLEKLDSSEFYSGKAVEIAQGIGADLTEMDGYKTLSEVSYAKADHKTAYDLRLSFEALRDSLYNLEKRDLAEEIEAKYQNEQKNKEIALLASEKELQALQLEKRKNERNAIVVFALLVLVLAVLLYNQSRIKQRSNRELQKLNELKSNFFANISHEFRTPLTLIQGPIAHLEQNPDEKLDMDDIKMIRRNSNKVLGLVNQMLDLSQIDEGKLRLKCTEGDVFKCLRTAAASFNSHAAQRNMDYRIDVPDQILWASFDRDKLEKVVYNTLSNAFKFSDDDEMVGFRATYADGELLIQVSDSGFGINKNELPFVFDRFYQVDGSSTRDREGSGIGLSLSKDLVELMDGTITVSSETGKGTYFTVQIPLEKIKMPKTRMDIDTSETSDNRVRPRPYELPKTDLRNLPKLMIIEDNEDMLQHIKKQLLHNYRIIEAEDGAKGLKMASTDMPDLIITDLMMPKMDGMELCKRLKTNLETSHIPVIMITARAGEHNKIEGLQTGADAYLTKPFSAKELSARVANLIDQRQRLWQHYTDSQRTVSPEKMVTSSLDKKFLDQVLELLEKNHSDPSFGVSQMQRELAMSKTQLNRKLKALTQESPRDILRNFRLKRAAQLLGQKADTVTQIAYQVGFNNLSYFAKCFKERYGVSPSTY</sequence>
<dbReference type="Pfam" id="PF13374">
    <property type="entry name" value="TPR_10"/>
    <property type="match status" value="1"/>
</dbReference>
<dbReference type="PROSITE" id="PS50110">
    <property type="entry name" value="RESPONSE_REGULATORY"/>
    <property type="match status" value="1"/>
</dbReference>
<dbReference type="SUPFAM" id="SSF47384">
    <property type="entry name" value="Homodimeric domain of signal transducing histidine kinase"/>
    <property type="match status" value="1"/>
</dbReference>
<dbReference type="InterPro" id="IPR018060">
    <property type="entry name" value="HTH_AraC"/>
</dbReference>
<keyword evidence="14" id="KW-1185">Reference proteome</keyword>
<evidence type="ECO:0000259" key="10">
    <source>
        <dbReference type="PROSITE" id="PS01124"/>
    </source>
</evidence>
<dbReference type="PROSITE" id="PS01124">
    <property type="entry name" value="HTH_ARAC_FAMILY_2"/>
    <property type="match status" value="1"/>
</dbReference>
<protein>
    <recommendedName>
        <fullName evidence="2">histidine kinase</fullName>
        <ecNumber evidence="2">2.7.13.3</ecNumber>
    </recommendedName>
</protein>
<dbReference type="InterPro" id="IPR011006">
    <property type="entry name" value="CheY-like_superfamily"/>
</dbReference>
<dbReference type="SMART" id="SM00387">
    <property type="entry name" value="HATPase_c"/>
    <property type="match status" value="1"/>
</dbReference>
<evidence type="ECO:0000256" key="3">
    <source>
        <dbReference type="ARBA" id="ARBA00022553"/>
    </source>
</evidence>
<dbReference type="SMART" id="SM00342">
    <property type="entry name" value="HTH_ARAC"/>
    <property type="match status" value="1"/>
</dbReference>
<reference evidence="13 14" key="1">
    <citation type="submission" date="2023-09" db="EMBL/GenBank/DDBJ databases">
        <title>Novel taxa isolated from Blanes Bay.</title>
        <authorList>
            <person name="Rey-Velasco X."/>
            <person name="Lucena T."/>
        </authorList>
    </citation>
    <scope>NUCLEOTIDE SEQUENCE [LARGE SCALE GENOMIC DNA]</scope>
    <source>
        <strain evidence="13 14">S334</strain>
    </source>
</reference>
<dbReference type="InterPro" id="IPR036890">
    <property type="entry name" value="HATPase_C_sf"/>
</dbReference>
<proteinExistence type="predicted"/>
<dbReference type="Proteomes" id="UP001250656">
    <property type="component" value="Unassembled WGS sequence"/>
</dbReference>
<feature type="domain" description="Response regulatory" evidence="12">
    <location>
        <begin position="734"/>
        <end position="849"/>
    </location>
</feature>
<dbReference type="Gene3D" id="1.25.40.10">
    <property type="entry name" value="Tetratricopeptide repeat domain"/>
    <property type="match status" value="2"/>
</dbReference>
<evidence type="ECO:0000313" key="14">
    <source>
        <dbReference type="Proteomes" id="UP001250656"/>
    </source>
</evidence>
<dbReference type="EC" id="2.7.13.3" evidence="2"/>
<dbReference type="Gene3D" id="1.10.287.130">
    <property type="match status" value="1"/>
</dbReference>
<dbReference type="SUPFAM" id="SSF52172">
    <property type="entry name" value="CheY-like"/>
    <property type="match status" value="1"/>
</dbReference>
<evidence type="ECO:0000256" key="5">
    <source>
        <dbReference type="ARBA" id="ARBA00023125"/>
    </source>
</evidence>
<keyword evidence="4" id="KW-0805">Transcription regulation</keyword>
<dbReference type="InterPro" id="IPR001789">
    <property type="entry name" value="Sig_transdc_resp-reg_receiver"/>
</dbReference>
<evidence type="ECO:0000256" key="1">
    <source>
        <dbReference type="ARBA" id="ARBA00000085"/>
    </source>
</evidence>
<dbReference type="CDD" id="cd00082">
    <property type="entry name" value="HisKA"/>
    <property type="match status" value="1"/>
</dbReference>
<dbReference type="SMART" id="SM00448">
    <property type="entry name" value="REC"/>
    <property type="match status" value="1"/>
</dbReference>
<keyword evidence="8" id="KW-0802">TPR repeat</keyword>
<dbReference type="SUPFAM" id="SSF48452">
    <property type="entry name" value="TPR-like"/>
    <property type="match status" value="3"/>
</dbReference>
<keyword evidence="3 7" id="KW-0597">Phosphoprotein</keyword>
<evidence type="ECO:0000256" key="7">
    <source>
        <dbReference type="PROSITE-ProRule" id="PRU00169"/>
    </source>
</evidence>
<dbReference type="PROSITE" id="PS50293">
    <property type="entry name" value="TPR_REGION"/>
    <property type="match status" value="1"/>
</dbReference>
<evidence type="ECO:0000256" key="9">
    <source>
        <dbReference type="SAM" id="Coils"/>
    </source>
</evidence>
<feature type="repeat" description="TPR" evidence="8">
    <location>
        <begin position="158"/>
        <end position="191"/>
    </location>
</feature>
<dbReference type="Gene3D" id="3.40.50.2300">
    <property type="match status" value="1"/>
</dbReference>
<dbReference type="InterPro" id="IPR019734">
    <property type="entry name" value="TPR_rpt"/>
</dbReference>
<evidence type="ECO:0000256" key="4">
    <source>
        <dbReference type="ARBA" id="ARBA00023015"/>
    </source>
</evidence>
<dbReference type="SMART" id="SM00028">
    <property type="entry name" value="TPR"/>
    <property type="match status" value="7"/>
</dbReference>
<dbReference type="Pfam" id="PF02518">
    <property type="entry name" value="HATPase_c"/>
    <property type="match status" value="1"/>
</dbReference>
<dbReference type="SUPFAM" id="SSF46689">
    <property type="entry name" value="Homeodomain-like"/>
    <property type="match status" value="1"/>
</dbReference>
<dbReference type="Pfam" id="PF12833">
    <property type="entry name" value="HTH_18"/>
    <property type="match status" value="1"/>
</dbReference>
<evidence type="ECO:0000259" key="11">
    <source>
        <dbReference type="PROSITE" id="PS50109"/>
    </source>
</evidence>
<dbReference type="InterPro" id="IPR018062">
    <property type="entry name" value="HTH_AraC-typ_CS"/>
</dbReference>
<comment type="caution">
    <text evidence="13">The sequence shown here is derived from an EMBL/GenBank/DDBJ whole genome shotgun (WGS) entry which is preliminary data.</text>
</comment>
<dbReference type="SUPFAM" id="SSF55874">
    <property type="entry name" value="ATPase domain of HSP90 chaperone/DNA topoisomerase II/histidine kinase"/>
    <property type="match status" value="1"/>
</dbReference>
<dbReference type="PRINTS" id="PR00344">
    <property type="entry name" value="BCTRLSENSOR"/>
</dbReference>
<feature type="modified residue" description="4-aspartylphosphate" evidence="7">
    <location>
        <position position="782"/>
    </location>
</feature>
<feature type="coiled-coil region" evidence="9">
    <location>
        <begin position="393"/>
        <end position="438"/>
    </location>
</feature>
<evidence type="ECO:0000256" key="6">
    <source>
        <dbReference type="ARBA" id="ARBA00023163"/>
    </source>
</evidence>
<dbReference type="PANTHER" id="PTHR43547">
    <property type="entry name" value="TWO-COMPONENT HISTIDINE KINASE"/>
    <property type="match status" value="1"/>
</dbReference>
<evidence type="ECO:0000256" key="2">
    <source>
        <dbReference type="ARBA" id="ARBA00012438"/>
    </source>
</evidence>
<dbReference type="Pfam" id="PF00072">
    <property type="entry name" value="Response_reg"/>
    <property type="match status" value="1"/>
</dbReference>
<feature type="domain" description="HTH araC/xylS-type" evidence="10">
    <location>
        <begin position="882"/>
        <end position="978"/>
    </location>
</feature>
<dbReference type="PROSITE" id="PS50005">
    <property type="entry name" value="TPR"/>
    <property type="match status" value="1"/>
</dbReference>
<dbReference type="Pfam" id="PF00512">
    <property type="entry name" value="HisKA"/>
    <property type="match status" value="1"/>
</dbReference>
<dbReference type="InterPro" id="IPR036097">
    <property type="entry name" value="HisK_dim/P_sf"/>
</dbReference>
<dbReference type="InterPro" id="IPR004358">
    <property type="entry name" value="Sig_transdc_His_kin-like_C"/>
</dbReference>
<dbReference type="InterPro" id="IPR003594">
    <property type="entry name" value="HATPase_dom"/>
</dbReference>
<feature type="domain" description="Histidine kinase" evidence="11">
    <location>
        <begin position="481"/>
        <end position="697"/>
    </location>
</feature>
<dbReference type="InterPro" id="IPR005467">
    <property type="entry name" value="His_kinase_dom"/>
</dbReference>
<dbReference type="Pfam" id="PF14938">
    <property type="entry name" value="SNAP"/>
    <property type="match status" value="1"/>
</dbReference>
<organism evidence="13 14">
    <name type="scientific">Pricia mediterranea</name>
    <dbReference type="NCBI Taxonomy" id="3076079"/>
    <lineage>
        <taxon>Bacteria</taxon>
        <taxon>Pseudomonadati</taxon>
        <taxon>Bacteroidota</taxon>
        <taxon>Flavobacteriia</taxon>
        <taxon>Flavobacteriales</taxon>
        <taxon>Flavobacteriaceae</taxon>
        <taxon>Pricia</taxon>
    </lineage>
</organism>
<evidence type="ECO:0000259" key="12">
    <source>
        <dbReference type="PROSITE" id="PS50110"/>
    </source>
</evidence>
<dbReference type="EMBL" id="JAVTTP010000001">
    <property type="protein sequence ID" value="MDT7827130.1"/>
    <property type="molecule type" value="Genomic_DNA"/>
</dbReference>